<dbReference type="PANTHER" id="PTHR33383:SF1">
    <property type="entry name" value="MEMBRANE PROTEIN INSERTION EFFICIENCY FACTOR-RELATED"/>
    <property type="match status" value="1"/>
</dbReference>
<proteinExistence type="inferred from homology"/>
<name>A0A6J6CES0_9ZZZZ</name>
<dbReference type="EMBL" id="CAEZST010000014">
    <property type="protein sequence ID" value="CAB4548713.1"/>
    <property type="molecule type" value="Genomic_DNA"/>
</dbReference>
<dbReference type="AlphaFoldDB" id="A0A6J6CES0"/>
<organism evidence="1">
    <name type="scientific">freshwater metagenome</name>
    <dbReference type="NCBI Taxonomy" id="449393"/>
    <lineage>
        <taxon>unclassified sequences</taxon>
        <taxon>metagenomes</taxon>
        <taxon>ecological metagenomes</taxon>
    </lineage>
</organism>
<accession>A0A6J6CES0</accession>
<dbReference type="HAMAP" id="MF_00386">
    <property type="entry name" value="UPF0161_YidD"/>
    <property type="match status" value="1"/>
</dbReference>
<sequence>MKFLITIWLLPRNILIGPILLWKRFISPLYGNVCRYYPSCSTYGLAAIQRFGIVRGVPMTAWRILRCNPFSSGGVDDVPDTPRPIAISTLGFVRPDLSKRGN</sequence>
<evidence type="ECO:0000313" key="2">
    <source>
        <dbReference type="EMBL" id="CAB4571836.1"/>
    </source>
</evidence>
<dbReference type="NCBIfam" id="TIGR00278">
    <property type="entry name" value="membrane protein insertion efficiency factor YidD"/>
    <property type="match status" value="1"/>
</dbReference>
<gene>
    <name evidence="1" type="ORF">UFOPK1503_00867</name>
    <name evidence="2" type="ORF">UFOPK1693_00769</name>
</gene>
<dbReference type="SMART" id="SM01234">
    <property type="entry name" value="Haemolytic"/>
    <property type="match status" value="1"/>
</dbReference>
<dbReference type="PANTHER" id="PTHR33383">
    <property type="entry name" value="MEMBRANE PROTEIN INSERTION EFFICIENCY FACTOR-RELATED"/>
    <property type="match status" value="1"/>
</dbReference>
<dbReference type="EMBL" id="CAEZTO010000009">
    <property type="protein sequence ID" value="CAB4571836.1"/>
    <property type="molecule type" value="Genomic_DNA"/>
</dbReference>
<evidence type="ECO:0000313" key="1">
    <source>
        <dbReference type="EMBL" id="CAB4548713.1"/>
    </source>
</evidence>
<dbReference type="Pfam" id="PF01809">
    <property type="entry name" value="YidD"/>
    <property type="match status" value="1"/>
</dbReference>
<dbReference type="InterPro" id="IPR002696">
    <property type="entry name" value="Membr_insert_effic_factor_YidD"/>
</dbReference>
<protein>
    <submittedName>
        <fullName evidence="1">Unannotated protein</fullName>
    </submittedName>
</protein>
<reference evidence="1" key="1">
    <citation type="submission" date="2020-05" db="EMBL/GenBank/DDBJ databases">
        <authorList>
            <person name="Chiriac C."/>
            <person name="Salcher M."/>
            <person name="Ghai R."/>
            <person name="Kavagutti S V."/>
        </authorList>
    </citation>
    <scope>NUCLEOTIDE SEQUENCE</scope>
</reference>